<gene>
    <name evidence="2" type="ORF">G6F50_006709</name>
</gene>
<dbReference type="GO" id="GO:0003676">
    <property type="term" value="F:nucleic acid binding"/>
    <property type="evidence" value="ECO:0007669"/>
    <property type="project" value="InterPro"/>
</dbReference>
<keyword evidence="3" id="KW-1185">Reference proteome</keyword>
<proteinExistence type="predicted"/>
<organism evidence="2 3">
    <name type="scientific">Rhizopus delemar</name>
    <dbReference type="NCBI Taxonomy" id="936053"/>
    <lineage>
        <taxon>Eukaryota</taxon>
        <taxon>Fungi</taxon>
        <taxon>Fungi incertae sedis</taxon>
        <taxon>Mucoromycota</taxon>
        <taxon>Mucoromycotina</taxon>
        <taxon>Mucoromycetes</taxon>
        <taxon>Mucorales</taxon>
        <taxon>Mucorineae</taxon>
        <taxon>Rhizopodaceae</taxon>
        <taxon>Rhizopus</taxon>
    </lineage>
</organism>
<dbReference type="InterPro" id="IPR036397">
    <property type="entry name" value="RNaseH_sf"/>
</dbReference>
<protein>
    <recommendedName>
        <fullName evidence="1">Tc1-like transposase DDE domain-containing protein</fullName>
    </recommendedName>
</protein>
<dbReference type="EMBL" id="JAANIU010001002">
    <property type="protein sequence ID" value="KAG1569078.1"/>
    <property type="molecule type" value="Genomic_DNA"/>
</dbReference>
<evidence type="ECO:0000313" key="2">
    <source>
        <dbReference type="EMBL" id="KAG1569078.1"/>
    </source>
</evidence>
<dbReference type="Proteomes" id="UP000740926">
    <property type="component" value="Unassembled WGS sequence"/>
</dbReference>
<dbReference type="AlphaFoldDB" id="A0A9P6Z262"/>
<comment type="caution">
    <text evidence="2">The sequence shown here is derived from an EMBL/GenBank/DDBJ whole genome shotgun (WGS) entry which is preliminary data.</text>
</comment>
<dbReference type="Pfam" id="PF13358">
    <property type="entry name" value="DDE_3"/>
    <property type="match status" value="1"/>
</dbReference>
<accession>A0A9P6Z262</accession>
<dbReference type="PANTHER" id="PTHR46564:SF1">
    <property type="entry name" value="TRANSPOSASE"/>
    <property type="match status" value="1"/>
</dbReference>
<feature type="domain" description="Tc1-like transposase DDE" evidence="1">
    <location>
        <begin position="134"/>
        <end position="253"/>
    </location>
</feature>
<reference evidence="2 3" key="1">
    <citation type="journal article" date="2020" name="Microb. Genom.">
        <title>Genetic diversity of clinical and environmental Mucorales isolates obtained from an investigation of mucormycosis cases among solid organ transplant recipients.</title>
        <authorList>
            <person name="Nguyen M.H."/>
            <person name="Kaul D."/>
            <person name="Muto C."/>
            <person name="Cheng S.J."/>
            <person name="Richter R.A."/>
            <person name="Bruno V.M."/>
            <person name="Liu G."/>
            <person name="Beyhan S."/>
            <person name="Sundermann A.J."/>
            <person name="Mounaud S."/>
            <person name="Pasculle A.W."/>
            <person name="Nierman W.C."/>
            <person name="Driscoll E."/>
            <person name="Cumbie R."/>
            <person name="Clancy C.J."/>
            <person name="Dupont C.L."/>
        </authorList>
    </citation>
    <scope>NUCLEOTIDE SEQUENCE [LARGE SCALE GENOMIC DNA]</scope>
    <source>
        <strain evidence="2 3">GL24</strain>
    </source>
</reference>
<name>A0A9P6Z262_9FUNG</name>
<dbReference type="PANTHER" id="PTHR46564">
    <property type="entry name" value="TRANSPOSASE"/>
    <property type="match status" value="1"/>
</dbReference>
<sequence>MQEFERLSIREAAIKVGLSNSTATRKIKEWNEMINSTDQGSVSDTIGSKEHKSRRLILKDIHTVFILEILANEPNLTVEAVTDQFCENFKEIQMTPRSIATHKKKGAVSLINALSSNTSHETVRKLLLKDMIQNMHRSYGWCEVGPPCKIKVGTRGSNVSILGAISKDGLTTLSRKEIITTAAAGKRQRTDDTPAIKGATTGMNYKYLVLGNASIHRANLVRDWVEQRGYQILFLPPYSPFLNPIEEFWPNLKML</sequence>
<dbReference type="InterPro" id="IPR038717">
    <property type="entry name" value="Tc1-like_DDE_dom"/>
</dbReference>
<evidence type="ECO:0000259" key="1">
    <source>
        <dbReference type="Pfam" id="PF13358"/>
    </source>
</evidence>
<evidence type="ECO:0000313" key="3">
    <source>
        <dbReference type="Proteomes" id="UP000740926"/>
    </source>
</evidence>
<dbReference type="Gene3D" id="3.30.420.10">
    <property type="entry name" value="Ribonuclease H-like superfamily/Ribonuclease H"/>
    <property type="match status" value="1"/>
</dbReference>